<comment type="subcellular location">
    <subcellularLocation>
        <location evidence="1">Cytoplasm</location>
    </subcellularLocation>
</comment>
<dbReference type="Pfam" id="PF00403">
    <property type="entry name" value="HMA"/>
    <property type="match status" value="1"/>
</dbReference>
<dbReference type="Proteomes" id="UP000790580">
    <property type="component" value="Unassembled WGS sequence"/>
</dbReference>
<comment type="caution">
    <text evidence="7">The sequence shown here is derived from an EMBL/GenBank/DDBJ whole genome shotgun (WGS) entry which is preliminary data.</text>
</comment>
<protein>
    <submittedName>
        <fullName evidence="7">Copper chaperone CopZ</fullName>
    </submittedName>
</protein>
<dbReference type="PANTHER" id="PTHR46594">
    <property type="entry name" value="P-TYPE CATION-TRANSPORTING ATPASE"/>
    <property type="match status" value="1"/>
</dbReference>
<dbReference type="CDD" id="cd00371">
    <property type="entry name" value="HMA"/>
    <property type="match status" value="1"/>
</dbReference>
<evidence type="ECO:0000256" key="3">
    <source>
        <dbReference type="ARBA" id="ARBA00022723"/>
    </source>
</evidence>
<dbReference type="RefSeq" id="WP_088075591.1">
    <property type="nucleotide sequence ID" value="NZ_JAHQCR010000057.1"/>
</dbReference>
<evidence type="ECO:0000256" key="4">
    <source>
        <dbReference type="ARBA" id="ARBA00023008"/>
    </source>
</evidence>
<reference evidence="7 8" key="1">
    <citation type="submission" date="2021-06" db="EMBL/GenBank/DDBJ databases">
        <title>Bacillus sp. RD4P76, an endophyte from a halophyte.</title>
        <authorList>
            <person name="Sun J.-Q."/>
        </authorList>
    </citation>
    <scope>NUCLEOTIDE SEQUENCE [LARGE SCALE GENOMIC DNA]</scope>
    <source>
        <strain evidence="7 8">JCM 17098</strain>
    </source>
</reference>
<organism evidence="7 8">
    <name type="scientific">Evansella alkalicola</name>
    <dbReference type="NCBI Taxonomy" id="745819"/>
    <lineage>
        <taxon>Bacteria</taxon>
        <taxon>Bacillati</taxon>
        <taxon>Bacillota</taxon>
        <taxon>Bacilli</taxon>
        <taxon>Bacillales</taxon>
        <taxon>Bacillaceae</taxon>
        <taxon>Evansella</taxon>
    </lineage>
</organism>
<keyword evidence="2" id="KW-0963">Cytoplasm</keyword>
<dbReference type="NCBIfam" id="NF033795">
    <property type="entry name" value="chaper_CopZ_Bs"/>
    <property type="match status" value="1"/>
</dbReference>
<dbReference type="Gene3D" id="3.30.70.100">
    <property type="match status" value="1"/>
</dbReference>
<dbReference type="PRINTS" id="PR00944">
    <property type="entry name" value="CUEXPORT"/>
</dbReference>
<keyword evidence="3" id="KW-0479">Metal-binding</keyword>
<dbReference type="NCBIfam" id="TIGR00003">
    <property type="entry name" value="copper ion binding protein"/>
    <property type="match status" value="1"/>
</dbReference>
<dbReference type="InterPro" id="IPR006121">
    <property type="entry name" value="HMA_dom"/>
</dbReference>
<dbReference type="PROSITE" id="PS50846">
    <property type="entry name" value="HMA_2"/>
    <property type="match status" value="1"/>
</dbReference>
<dbReference type="PROSITE" id="PS01047">
    <property type="entry name" value="HMA_1"/>
    <property type="match status" value="1"/>
</dbReference>
<keyword evidence="8" id="KW-1185">Reference proteome</keyword>
<proteinExistence type="predicted"/>
<gene>
    <name evidence="7" type="primary">copZ</name>
    <name evidence="7" type="ORF">KS407_14550</name>
</gene>
<evidence type="ECO:0000313" key="7">
    <source>
        <dbReference type="EMBL" id="MBU9722636.1"/>
    </source>
</evidence>
<accession>A0ABS6JVL4</accession>
<dbReference type="InterPro" id="IPR036163">
    <property type="entry name" value="HMA_dom_sf"/>
</dbReference>
<dbReference type="InterPro" id="IPR000428">
    <property type="entry name" value="Cu-bd"/>
</dbReference>
<dbReference type="InterPro" id="IPR017969">
    <property type="entry name" value="Heavy-metal-associated_CS"/>
</dbReference>
<evidence type="ECO:0000256" key="2">
    <source>
        <dbReference type="ARBA" id="ARBA00022490"/>
    </source>
</evidence>
<feature type="domain" description="HMA" evidence="6">
    <location>
        <begin position="2"/>
        <end position="68"/>
    </location>
</feature>
<keyword evidence="5" id="KW-0143">Chaperone</keyword>
<dbReference type="InterPro" id="IPR006122">
    <property type="entry name" value="HMA_Cu_ion-bd"/>
</dbReference>
<sequence>MKKEVIKVEGMTCNHCKASVEGTLKNVTGVTSAEVNLDEKNVTVEFDDAAVKLDKLKEEIEEQGYDVV</sequence>
<dbReference type="EMBL" id="JAHQCR010000057">
    <property type="protein sequence ID" value="MBU9722636.1"/>
    <property type="molecule type" value="Genomic_DNA"/>
</dbReference>
<evidence type="ECO:0000259" key="6">
    <source>
        <dbReference type="PROSITE" id="PS50846"/>
    </source>
</evidence>
<keyword evidence="4" id="KW-0186">Copper</keyword>
<dbReference type="InterPro" id="IPR049740">
    <property type="entry name" value="CopZ"/>
</dbReference>
<evidence type="ECO:0000256" key="5">
    <source>
        <dbReference type="ARBA" id="ARBA00023186"/>
    </source>
</evidence>
<evidence type="ECO:0000256" key="1">
    <source>
        <dbReference type="ARBA" id="ARBA00004496"/>
    </source>
</evidence>
<evidence type="ECO:0000313" key="8">
    <source>
        <dbReference type="Proteomes" id="UP000790580"/>
    </source>
</evidence>
<dbReference type="PANTHER" id="PTHR46594:SF6">
    <property type="entry name" value="COPPER-TRANSPORTING ATPASE RAN1"/>
    <property type="match status" value="1"/>
</dbReference>
<name>A0ABS6JVL4_9BACI</name>
<dbReference type="SUPFAM" id="SSF55008">
    <property type="entry name" value="HMA, heavy metal-associated domain"/>
    <property type="match status" value="1"/>
</dbReference>